<evidence type="ECO:0000313" key="9">
    <source>
        <dbReference type="EMBL" id="CAI4007251.1"/>
    </source>
</evidence>
<evidence type="ECO:0000256" key="7">
    <source>
        <dbReference type="ARBA" id="ARBA00025785"/>
    </source>
</evidence>
<protein>
    <submittedName>
        <fullName evidence="11">Glutamate--glyoxylate aminotransferase 1 (AtGGT2) (Alanine aminotransferase GGT1) (Alanine--glyoxylat e aminotransferase GGT1) (Alanine-2-oxoglutarat e aminotransferase 1)</fullName>
    </submittedName>
</protein>
<dbReference type="GO" id="GO:0030170">
    <property type="term" value="F:pyridoxal phosphate binding"/>
    <property type="evidence" value="ECO:0007669"/>
    <property type="project" value="InterPro"/>
</dbReference>
<dbReference type="InterPro" id="IPR015424">
    <property type="entry name" value="PyrdxlP-dep_Trfase"/>
</dbReference>
<evidence type="ECO:0000259" key="8">
    <source>
        <dbReference type="PROSITE" id="PS50222"/>
    </source>
</evidence>
<keyword evidence="3 11" id="KW-0032">Aminotransferase</keyword>
<dbReference type="Pfam" id="PF00155">
    <property type="entry name" value="Aminotran_1_2"/>
    <property type="match status" value="1"/>
</dbReference>
<name>A0A9P1DBG8_9DINO</name>
<evidence type="ECO:0000256" key="6">
    <source>
        <dbReference type="ARBA" id="ARBA00022898"/>
    </source>
</evidence>
<comment type="subunit">
    <text evidence="2">Homodimer.</text>
</comment>
<dbReference type="InterPro" id="IPR011992">
    <property type="entry name" value="EF-hand-dom_pair"/>
</dbReference>
<evidence type="ECO:0000256" key="1">
    <source>
        <dbReference type="ARBA" id="ARBA00001933"/>
    </source>
</evidence>
<dbReference type="Pfam" id="PF13499">
    <property type="entry name" value="EF-hand_7"/>
    <property type="match status" value="1"/>
</dbReference>
<comment type="similarity">
    <text evidence="7">Belongs to the class-I pyridoxal-phosphate-dependent aminotransferase family. Alanine aminotransferase subfamily.</text>
</comment>
<evidence type="ECO:0000256" key="5">
    <source>
        <dbReference type="ARBA" id="ARBA00022837"/>
    </source>
</evidence>
<dbReference type="PANTHER" id="PTHR11751">
    <property type="entry name" value="ALANINE AMINOTRANSFERASE"/>
    <property type="match status" value="1"/>
</dbReference>
<dbReference type="Gene3D" id="3.90.1150.10">
    <property type="entry name" value="Aspartate Aminotransferase, domain 1"/>
    <property type="match status" value="1"/>
</dbReference>
<dbReference type="SUPFAM" id="SSF47473">
    <property type="entry name" value="EF-hand"/>
    <property type="match status" value="1"/>
</dbReference>
<proteinExistence type="inferred from homology"/>
<evidence type="ECO:0000313" key="11">
    <source>
        <dbReference type="EMBL" id="CAL4794563.1"/>
    </source>
</evidence>
<dbReference type="EMBL" id="CAMXCT030004001">
    <property type="protein sequence ID" value="CAL4794563.1"/>
    <property type="molecule type" value="Genomic_DNA"/>
</dbReference>
<dbReference type="SUPFAM" id="SSF53383">
    <property type="entry name" value="PLP-dependent transferases"/>
    <property type="match status" value="1"/>
</dbReference>
<sequence length="947" mass="106812">MTIDKIQVMVDIMNFDMLRLLMWDMSDIDNLKKLLGRDMITHDFGIIEDEYVLYQMMFGPEFLLFWEDGSELFMRYRDALLEFPITDNNKKAVILDDVTDEKENFASTSLPNLFRTEHMSSEVKALKTEISKSFKLPKDLQLLSSSSDIVETERIRNHMEQLLDISKVYETSEMMSARATDIFKTVIEMAEGIELKMFMGPVHEMLIDTVLTVTKAEAMFQEKYNTQTRSSEFMRYRNIIVKSGERFATEKMIIKALVKPALRTSLLQNAMREDFRKMFKVSNKKNLLHHVIKEFKLKKKSVFRMIKSFYNAKCVRINLKVAIGEKAGNQIVNNLVAVKSWKDESEHVYKKTKVYLDARFEEFENIGLHCKHVRGGSSVMGQHDFTGITLLRHSAGQSVRHSSKLSQNFYSLGPGLEFHQQVVDAFCAETPHPCPSGQRRVSQYRRTVSVAGCQGQVFREIVAELLQRRDALKTSPDDIIFFDDSTLATTCALELLGGDGGAVLVPFPGFPSTYLASASAGKQPIPYFLDATLSWDVTLETLETLRKMIAKQGAHVIRVLALQNPGPAGQLLSAECLQRCLEFAAEQGLGVMIQEDDSLVHGRDFVHCRHVAQEMKSDVRIVTCVAMQDLSEQVGEQIGAFLQLQNVGLSPNLRSKVPTLRSQAWISSLLSGIPSDSSVYATAREHEDKISKVLSLNAAKARSVFNDVSGMFCAETVAGAHVFPQITVKGFLMKKAISLGRPADAVYSSELLERAGITTVMTLEELNCSEFMEAIRAILTPSLAKKTVGSYGRAELNLSQALKYCLKLADTDKNGTLDFQEFEHFLRKLRHPKPPMELATLYMSMFDADPDAFLEEFEFRDMWRYFTGRAPTADEFQMHWSQMDLLRVGRVSKKDLAKWLKNGAPQAFRSLAPPVEGDRPEAPPPSWDLNFSAQASGQCSGKTALLR</sequence>
<dbReference type="AlphaFoldDB" id="A0A9P1DBG8"/>
<dbReference type="Gene3D" id="1.10.238.10">
    <property type="entry name" value="EF-hand"/>
    <property type="match status" value="1"/>
</dbReference>
<dbReference type="Gene3D" id="3.40.640.10">
    <property type="entry name" value="Type I PLP-dependent aspartate aminotransferase-like (Major domain)"/>
    <property type="match status" value="1"/>
</dbReference>
<comment type="caution">
    <text evidence="9">The sequence shown here is derived from an EMBL/GenBank/DDBJ whole genome shotgun (WGS) entry which is preliminary data.</text>
</comment>
<keyword evidence="4" id="KW-0808">Transferase</keyword>
<accession>A0A9P1DBG8</accession>
<dbReference type="OrthoDB" id="420323at2759"/>
<comment type="cofactor">
    <cofactor evidence="1">
        <name>pyridoxal 5'-phosphate</name>
        <dbReference type="ChEBI" id="CHEBI:597326"/>
    </cofactor>
</comment>
<dbReference type="InterPro" id="IPR002048">
    <property type="entry name" value="EF_hand_dom"/>
</dbReference>
<dbReference type="GO" id="GO:0005509">
    <property type="term" value="F:calcium ion binding"/>
    <property type="evidence" value="ECO:0007669"/>
    <property type="project" value="InterPro"/>
</dbReference>
<dbReference type="Proteomes" id="UP001152797">
    <property type="component" value="Unassembled WGS sequence"/>
</dbReference>
<dbReference type="InterPro" id="IPR045088">
    <property type="entry name" value="ALAT1/2-like"/>
</dbReference>
<dbReference type="InterPro" id="IPR004839">
    <property type="entry name" value="Aminotransferase_I/II_large"/>
</dbReference>
<evidence type="ECO:0000256" key="3">
    <source>
        <dbReference type="ARBA" id="ARBA00022576"/>
    </source>
</evidence>
<evidence type="ECO:0000313" key="10">
    <source>
        <dbReference type="EMBL" id="CAL1160626.1"/>
    </source>
</evidence>
<dbReference type="InterPro" id="IPR018247">
    <property type="entry name" value="EF_Hand_1_Ca_BS"/>
</dbReference>
<dbReference type="CDD" id="cd00051">
    <property type="entry name" value="EFh"/>
    <property type="match status" value="1"/>
</dbReference>
<organism evidence="9">
    <name type="scientific">Cladocopium goreaui</name>
    <dbReference type="NCBI Taxonomy" id="2562237"/>
    <lineage>
        <taxon>Eukaryota</taxon>
        <taxon>Sar</taxon>
        <taxon>Alveolata</taxon>
        <taxon>Dinophyceae</taxon>
        <taxon>Suessiales</taxon>
        <taxon>Symbiodiniaceae</taxon>
        <taxon>Cladocopium</taxon>
    </lineage>
</organism>
<dbReference type="InterPro" id="IPR015422">
    <property type="entry name" value="PyrdxlP-dep_Trfase_small"/>
</dbReference>
<dbReference type="PROSITE" id="PS50222">
    <property type="entry name" value="EF_HAND_2"/>
    <property type="match status" value="1"/>
</dbReference>
<dbReference type="EMBL" id="CAMXCT010004001">
    <property type="protein sequence ID" value="CAI4007251.1"/>
    <property type="molecule type" value="Genomic_DNA"/>
</dbReference>
<evidence type="ECO:0000256" key="4">
    <source>
        <dbReference type="ARBA" id="ARBA00022679"/>
    </source>
</evidence>
<keyword evidence="12" id="KW-1185">Reference proteome</keyword>
<dbReference type="EMBL" id="CAMXCT020004001">
    <property type="protein sequence ID" value="CAL1160626.1"/>
    <property type="molecule type" value="Genomic_DNA"/>
</dbReference>
<feature type="domain" description="EF-hand" evidence="8">
    <location>
        <begin position="797"/>
        <end position="832"/>
    </location>
</feature>
<reference evidence="9" key="1">
    <citation type="submission" date="2022-10" db="EMBL/GenBank/DDBJ databases">
        <authorList>
            <person name="Chen Y."/>
            <person name="Dougan E. K."/>
            <person name="Chan C."/>
            <person name="Rhodes N."/>
            <person name="Thang M."/>
        </authorList>
    </citation>
    <scope>NUCLEOTIDE SEQUENCE</scope>
</reference>
<keyword evidence="6" id="KW-0663">Pyridoxal phosphate</keyword>
<evidence type="ECO:0000313" key="12">
    <source>
        <dbReference type="Proteomes" id="UP001152797"/>
    </source>
</evidence>
<gene>
    <name evidence="9" type="ORF">C1SCF055_LOCUS32816</name>
</gene>
<dbReference type="InterPro" id="IPR015421">
    <property type="entry name" value="PyrdxlP-dep_Trfase_major"/>
</dbReference>
<dbReference type="GO" id="GO:0004021">
    <property type="term" value="F:L-alanine:2-oxoglutarate aminotransferase activity"/>
    <property type="evidence" value="ECO:0007669"/>
    <property type="project" value="TreeGrafter"/>
</dbReference>
<reference evidence="10" key="2">
    <citation type="submission" date="2024-04" db="EMBL/GenBank/DDBJ databases">
        <authorList>
            <person name="Chen Y."/>
            <person name="Shah S."/>
            <person name="Dougan E. K."/>
            <person name="Thang M."/>
            <person name="Chan C."/>
        </authorList>
    </citation>
    <scope>NUCLEOTIDE SEQUENCE [LARGE SCALE GENOMIC DNA]</scope>
</reference>
<dbReference type="PROSITE" id="PS00018">
    <property type="entry name" value="EF_HAND_1"/>
    <property type="match status" value="1"/>
</dbReference>
<dbReference type="PANTHER" id="PTHR11751:SF29">
    <property type="entry name" value="ALANINE TRANSAMINASE"/>
    <property type="match status" value="1"/>
</dbReference>
<dbReference type="SMART" id="SM00054">
    <property type="entry name" value="EFh"/>
    <property type="match status" value="1"/>
</dbReference>
<evidence type="ECO:0000256" key="2">
    <source>
        <dbReference type="ARBA" id="ARBA00011738"/>
    </source>
</evidence>
<keyword evidence="5" id="KW-0106">Calcium</keyword>